<feature type="domain" description="Smf/DprA SLOG" evidence="2">
    <location>
        <begin position="6"/>
        <end position="199"/>
    </location>
</feature>
<accession>A0A222MWE6</accession>
<dbReference type="PANTHER" id="PTHR43022:SF1">
    <property type="entry name" value="PROTEIN SMF"/>
    <property type="match status" value="1"/>
</dbReference>
<evidence type="ECO:0000259" key="2">
    <source>
        <dbReference type="Pfam" id="PF02481"/>
    </source>
</evidence>
<evidence type="ECO:0000256" key="1">
    <source>
        <dbReference type="ARBA" id="ARBA00006525"/>
    </source>
</evidence>
<dbReference type="RefSeq" id="WP_094325041.1">
    <property type="nucleotide sequence ID" value="NZ_CP022347.1"/>
</dbReference>
<sequence>MELTNLPKELLSLKKPVKKLYFKGNLELLQKRKVAIIGSRKASIYTKNCVKELASLLRNVGVAVVSGGALGVDINAHIGSMPSTIAVFANGLNSIYPKSNEKIIKNIYENALALSENEPDYIAKNYDFLLRNRIIIALSEAVVIAEADLQSGSMQSARLCEQMQKKLFVLPQRAFESKGTNLLLASNKASLINDFHAFASSFGNLDEKEDDEFIKFCKQESSVEKILKKFGDLLYEYELNGKIEIYGTSVKVLV</sequence>
<dbReference type="Pfam" id="PF02481">
    <property type="entry name" value="DNA_processg_A"/>
    <property type="match status" value="1"/>
</dbReference>
<gene>
    <name evidence="3" type="primary">dprA</name>
    <name evidence="3" type="ORF">CAV_0606</name>
</gene>
<name>A0A222MWE6_9BACT</name>
<evidence type="ECO:0000313" key="4">
    <source>
        <dbReference type="Proteomes" id="UP000201169"/>
    </source>
</evidence>
<reference evidence="3 4" key="1">
    <citation type="submission" date="2017-07" db="EMBL/GenBank/DDBJ databases">
        <title>Analysis of two Campylobacter avium genomes and identification of a novel hippuricase gene.</title>
        <authorList>
            <person name="Miller W.G."/>
            <person name="Chapman M.H."/>
            <person name="Yee E."/>
            <person name="Revez J."/>
            <person name="Bono J.L."/>
            <person name="Rossi M."/>
        </authorList>
    </citation>
    <scope>NUCLEOTIDE SEQUENCE [LARGE SCALE GENOMIC DNA]</scope>
    <source>
        <strain evidence="3 4">LMG 24591</strain>
    </source>
</reference>
<dbReference type="SUPFAM" id="SSF102405">
    <property type="entry name" value="MCP/YpsA-like"/>
    <property type="match status" value="1"/>
</dbReference>
<proteinExistence type="inferred from homology"/>
<dbReference type="InterPro" id="IPR003488">
    <property type="entry name" value="DprA"/>
</dbReference>
<dbReference type="GO" id="GO:0009294">
    <property type="term" value="P:DNA-mediated transformation"/>
    <property type="evidence" value="ECO:0007669"/>
    <property type="project" value="InterPro"/>
</dbReference>
<dbReference type="Proteomes" id="UP000201169">
    <property type="component" value="Chromosome"/>
</dbReference>
<comment type="similarity">
    <text evidence="1">Belongs to the DprA/Smf family.</text>
</comment>
<dbReference type="OrthoDB" id="9785707at2"/>
<protein>
    <submittedName>
        <fullName evidence="3">DNA protecting protein DprA</fullName>
    </submittedName>
</protein>
<dbReference type="KEGG" id="cavi:CAV_0606"/>
<evidence type="ECO:0000313" key="3">
    <source>
        <dbReference type="EMBL" id="ASQ30273.1"/>
    </source>
</evidence>
<dbReference type="EMBL" id="CP022347">
    <property type="protein sequence ID" value="ASQ30273.1"/>
    <property type="molecule type" value="Genomic_DNA"/>
</dbReference>
<dbReference type="InterPro" id="IPR057666">
    <property type="entry name" value="DrpA_SLOG"/>
</dbReference>
<dbReference type="PANTHER" id="PTHR43022">
    <property type="entry name" value="PROTEIN SMF"/>
    <property type="match status" value="1"/>
</dbReference>
<organism evidence="3 4">
    <name type="scientific">Campylobacter avium LMG 24591</name>
    <dbReference type="NCBI Taxonomy" id="522484"/>
    <lineage>
        <taxon>Bacteria</taxon>
        <taxon>Pseudomonadati</taxon>
        <taxon>Campylobacterota</taxon>
        <taxon>Epsilonproteobacteria</taxon>
        <taxon>Campylobacterales</taxon>
        <taxon>Campylobacteraceae</taxon>
        <taxon>Campylobacter</taxon>
    </lineage>
</organism>
<dbReference type="Gene3D" id="3.40.50.450">
    <property type="match status" value="1"/>
</dbReference>
<keyword evidence="4" id="KW-1185">Reference proteome</keyword>
<dbReference type="AlphaFoldDB" id="A0A222MWE6"/>